<feature type="coiled-coil region" evidence="2">
    <location>
        <begin position="335"/>
        <end position="362"/>
    </location>
</feature>
<comment type="caution">
    <text evidence="4">The sequence shown here is derived from an EMBL/GenBank/DDBJ whole genome shotgun (WGS) entry which is preliminary data.</text>
</comment>
<dbReference type="SUPFAM" id="SSF48452">
    <property type="entry name" value="TPR-like"/>
    <property type="match status" value="2"/>
</dbReference>
<dbReference type="Pfam" id="PF12770">
    <property type="entry name" value="CHAT"/>
    <property type="match status" value="1"/>
</dbReference>
<sequence>MHYIIDLSANKYSNMIFKALHKGFCASVWLLPLSIGIYGTWTHLGLTSAAMAQISSPESSENTLRTKSSDADILQKNGSALQKKGQLNSALEAFQQELKLSTAEQDRAGQAQALNGIASVYNDLGQFVRAIESYERALKISKDIKDALSESSILNNMGIVYRNLGQFDRSIKLYQEALKLQQKLGDRFGIARTINNLGLVYRNNKEYANSLDYYRQALALTKESGKNPAGEAVILNNIGFLLNERGLNAEAFKSYQQSLEISQKLADRVNESITLGNIGLLYNSQGQFEIALGYYQQALAVSRQTGDRAGEAKLYQHIGSLLKERKQNVLAIAYLKQSVNIYEEIRKDLNSLARQEQKLYADTIAPVYRRLADLLLQQDRVIEAQQVIDLLKVQEADDYLKNVRGNEQTAKGVEYQPVEMQMINLNRELADLQVLENQNKLTAQQKERFTSLVNQEKEANRQFNAFLNSAEVQKLTTELNNDIQQQNVNLKAIVSLQKELKQLNAVIIYPLVLESRLEIVLITPSSPPIHRAVPVRQREISAAVEKFREDLRDASNFDFKNTSQQFYKWLIAPIEAELQQANVKTIIYAPDSRLRYIPIATLHDGKQFLVEKYKINNITASSLTNFNRPSINQPKVFAGASTTAHSVNVLGKTISFVAIPATQKEVKNIVSIFPNVTELVDQSFTKNSTKTSTSSHTIIHLATHGSFNTGTPDESFLIFGDSDRLTLREIETWALKGVDLVVLSACETGVGGKLGDGTEVLGLGYQFQNAGARAVIASLWTVDDGGTQKLMDAFYASLKKGISATESLRLAQVALIRGGEPFDHPYFWSAFFLIGNGL</sequence>
<dbReference type="Gene3D" id="1.25.40.10">
    <property type="entry name" value="Tetratricopeptide repeat domain"/>
    <property type="match status" value="1"/>
</dbReference>
<dbReference type="PROSITE" id="PS50293">
    <property type="entry name" value="TPR_REGION"/>
    <property type="match status" value="2"/>
</dbReference>
<evidence type="ECO:0000313" key="5">
    <source>
        <dbReference type="Proteomes" id="UP000618445"/>
    </source>
</evidence>
<evidence type="ECO:0000259" key="3">
    <source>
        <dbReference type="Pfam" id="PF12770"/>
    </source>
</evidence>
<name>A0ABR8C6K2_9CYAN</name>
<dbReference type="Pfam" id="PF13424">
    <property type="entry name" value="TPR_12"/>
    <property type="match status" value="3"/>
</dbReference>
<reference evidence="4 5" key="1">
    <citation type="journal article" date="2020" name="ISME J.">
        <title>Comparative genomics reveals insights into cyanobacterial evolution and habitat adaptation.</title>
        <authorList>
            <person name="Chen M.Y."/>
            <person name="Teng W.K."/>
            <person name="Zhao L."/>
            <person name="Hu C.X."/>
            <person name="Zhou Y.K."/>
            <person name="Han B.P."/>
            <person name="Song L.R."/>
            <person name="Shu W.S."/>
        </authorList>
    </citation>
    <scope>NUCLEOTIDE SEQUENCE [LARGE SCALE GENOMIC DNA]</scope>
    <source>
        <strain evidence="4 5">FACHB-1050</strain>
    </source>
</reference>
<dbReference type="PROSITE" id="PS50005">
    <property type="entry name" value="TPR"/>
    <property type="match status" value="5"/>
</dbReference>
<evidence type="ECO:0000313" key="4">
    <source>
        <dbReference type="EMBL" id="MBD2315981.1"/>
    </source>
</evidence>
<dbReference type="InterPro" id="IPR024983">
    <property type="entry name" value="CHAT_dom"/>
</dbReference>
<keyword evidence="1" id="KW-0802">TPR repeat</keyword>
<feature type="repeat" description="TPR" evidence="1">
    <location>
        <begin position="272"/>
        <end position="305"/>
    </location>
</feature>
<organism evidence="4 5">
    <name type="scientific">Phormidium tenue FACHB-1050</name>
    <dbReference type="NCBI Taxonomy" id="2692857"/>
    <lineage>
        <taxon>Bacteria</taxon>
        <taxon>Bacillati</taxon>
        <taxon>Cyanobacteriota</taxon>
        <taxon>Cyanophyceae</taxon>
        <taxon>Oscillatoriophycideae</taxon>
        <taxon>Oscillatoriales</taxon>
        <taxon>Oscillatoriaceae</taxon>
        <taxon>Phormidium</taxon>
    </lineage>
</organism>
<dbReference type="PANTHER" id="PTHR10098:SF108">
    <property type="entry name" value="TETRATRICOPEPTIDE REPEAT PROTEIN 28"/>
    <property type="match status" value="1"/>
</dbReference>
<feature type="repeat" description="TPR" evidence="1">
    <location>
        <begin position="111"/>
        <end position="144"/>
    </location>
</feature>
<dbReference type="InterPro" id="IPR019734">
    <property type="entry name" value="TPR_rpt"/>
</dbReference>
<dbReference type="EMBL" id="JACJQY010000004">
    <property type="protein sequence ID" value="MBD2315981.1"/>
    <property type="molecule type" value="Genomic_DNA"/>
</dbReference>
<evidence type="ECO:0000256" key="2">
    <source>
        <dbReference type="SAM" id="Coils"/>
    </source>
</evidence>
<dbReference type="InterPro" id="IPR011990">
    <property type="entry name" value="TPR-like_helical_dom_sf"/>
</dbReference>
<gene>
    <name evidence="4" type="ORF">H6G05_03845</name>
</gene>
<feature type="domain" description="CHAT" evidence="3">
    <location>
        <begin position="562"/>
        <end position="836"/>
    </location>
</feature>
<feature type="repeat" description="TPR" evidence="1">
    <location>
        <begin position="71"/>
        <end position="104"/>
    </location>
</feature>
<protein>
    <submittedName>
        <fullName evidence="4">CHAT domain-containing protein</fullName>
    </submittedName>
</protein>
<feature type="repeat" description="TPR" evidence="1">
    <location>
        <begin position="151"/>
        <end position="184"/>
    </location>
</feature>
<dbReference type="Proteomes" id="UP000618445">
    <property type="component" value="Unassembled WGS sequence"/>
</dbReference>
<feature type="repeat" description="TPR" evidence="1">
    <location>
        <begin position="191"/>
        <end position="224"/>
    </location>
</feature>
<keyword evidence="2" id="KW-0175">Coiled coil</keyword>
<keyword evidence="5" id="KW-1185">Reference proteome</keyword>
<proteinExistence type="predicted"/>
<accession>A0ABR8C6K2</accession>
<dbReference type="PANTHER" id="PTHR10098">
    <property type="entry name" value="RAPSYN-RELATED"/>
    <property type="match status" value="1"/>
</dbReference>
<dbReference type="SMART" id="SM00028">
    <property type="entry name" value="TPR"/>
    <property type="match status" value="7"/>
</dbReference>
<dbReference type="RefSeq" id="WP_190576461.1">
    <property type="nucleotide sequence ID" value="NZ_CAWPQU010000034.1"/>
</dbReference>
<evidence type="ECO:0000256" key="1">
    <source>
        <dbReference type="PROSITE-ProRule" id="PRU00339"/>
    </source>
</evidence>